<dbReference type="GO" id="GO:0015990">
    <property type="term" value="P:electron transport coupled proton transport"/>
    <property type="evidence" value="ECO:0007669"/>
    <property type="project" value="TreeGrafter"/>
</dbReference>
<evidence type="ECO:0000313" key="13">
    <source>
        <dbReference type="Proteomes" id="UP001387110"/>
    </source>
</evidence>
<sequence length="109" mass="12527">MEKHEPQLTRNQIELEMKAERGRETQLQLISFALMIFLTLIAFGAVMADLMPHWAAGGFLIIMAIVQVYLQLYMFMHMNNKGNTWIKVMMGLGVFVALTIVATLRLLIW</sequence>
<dbReference type="GO" id="GO:0009486">
    <property type="term" value="F:cytochrome bo3 ubiquinol oxidase activity"/>
    <property type="evidence" value="ECO:0007669"/>
    <property type="project" value="TreeGrafter"/>
</dbReference>
<keyword evidence="6 7" id="KW-0472">Membrane</keyword>
<comment type="similarity">
    <text evidence="2">Belongs to the cytochrome c oxidase bacterial subunit 4 family.</text>
</comment>
<dbReference type="GO" id="GO:0005886">
    <property type="term" value="C:plasma membrane"/>
    <property type="evidence" value="ECO:0007669"/>
    <property type="project" value="UniProtKB-SubCell"/>
</dbReference>
<evidence type="ECO:0000256" key="6">
    <source>
        <dbReference type="ARBA" id="ARBA00023136"/>
    </source>
</evidence>
<keyword evidence="5 7" id="KW-1133">Transmembrane helix</keyword>
<dbReference type="Proteomes" id="UP000053797">
    <property type="component" value="Unassembled WGS sequence"/>
</dbReference>
<gene>
    <name evidence="8" type="ORF">AS033_03915</name>
    <name evidence="9" type="ORF">RSA11_10355</name>
    <name evidence="10" type="ORF">SZL87_03335</name>
</gene>
<dbReference type="PANTHER" id="PTHR36835">
    <property type="entry name" value="CYTOCHROME BO(3) UBIQUINOL OXIDASE SUBUNIT 4"/>
    <property type="match status" value="1"/>
</dbReference>
<reference evidence="10 13" key="3">
    <citation type="submission" date="2023-12" db="EMBL/GenBank/DDBJ databases">
        <authorList>
            <person name="Easwaran N."/>
            <person name="Lazarus H.P.S."/>
        </authorList>
    </citation>
    <scope>NUCLEOTIDE SEQUENCE [LARGE SCALE GENOMIC DNA]</scope>
    <source>
        <strain evidence="10 13">VIT-2023</strain>
    </source>
</reference>
<keyword evidence="3" id="KW-1003">Cell membrane</keyword>
<dbReference type="Proteomes" id="UP000072605">
    <property type="component" value="Unassembled WGS sequence"/>
</dbReference>
<feature type="transmembrane region" description="Helical" evidence="7">
    <location>
        <begin position="88"/>
        <end position="108"/>
    </location>
</feature>
<evidence type="ECO:0000313" key="11">
    <source>
        <dbReference type="Proteomes" id="UP000053797"/>
    </source>
</evidence>
<organism evidence="8 11">
    <name type="scientific">Exiguobacterium indicum</name>
    <dbReference type="NCBI Taxonomy" id="296995"/>
    <lineage>
        <taxon>Bacteria</taxon>
        <taxon>Bacillati</taxon>
        <taxon>Bacillota</taxon>
        <taxon>Bacilli</taxon>
        <taxon>Bacillales</taxon>
        <taxon>Bacillales Family XII. Incertae Sedis</taxon>
        <taxon>Exiguobacterium</taxon>
    </lineage>
</organism>
<accession>A0A0V8GJS1</accession>
<dbReference type="GeneID" id="90837245"/>
<protein>
    <submittedName>
        <fullName evidence="8 10">Cytochrome C oxidase</fullName>
    </submittedName>
</protein>
<evidence type="ECO:0000256" key="5">
    <source>
        <dbReference type="ARBA" id="ARBA00022989"/>
    </source>
</evidence>
<dbReference type="GO" id="GO:0015078">
    <property type="term" value="F:proton transmembrane transporter activity"/>
    <property type="evidence" value="ECO:0007669"/>
    <property type="project" value="TreeGrafter"/>
</dbReference>
<keyword evidence="4 7" id="KW-0812">Transmembrane</keyword>
<evidence type="ECO:0000313" key="12">
    <source>
        <dbReference type="Proteomes" id="UP000072605"/>
    </source>
</evidence>
<dbReference type="PANTHER" id="PTHR36835:SF1">
    <property type="entry name" value="CYTOCHROME BO(3) UBIQUINOL OXIDASE SUBUNIT 4"/>
    <property type="match status" value="1"/>
</dbReference>
<evidence type="ECO:0000256" key="2">
    <source>
        <dbReference type="ARBA" id="ARBA00008079"/>
    </source>
</evidence>
<proteinExistence type="inferred from homology"/>
<dbReference type="Proteomes" id="UP001387110">
    <property type="component" value="Unassembled WGS sequence"/>
</dbReference>
<evidence type="ECO:0000313" key="8">
    <source>
        <dbReference type="EMBL" id="KSU50536.1"/>
    </source>
</evidence>
<feature type="transmembrane region" description="Helical" evidence="7">
    <location>
        <begin position="54"/>
        <end position="76"/>
    </location>
</feature>
<dbReference type="EMBL" id="LDQV01000024">
    <property type="protein sequence ID" value="KTR26399.1"/>
    <property type="molecule type" value="Genomic_DNA"/>
</dbReference>
<name>A0A0V8GJS1_9BACL</name>
<evidence type="ECO:0000256" key="3">
    <source>
        <dbReference type="ARBA" id="ARBA00022475"/>
    </source>
</evidence>
<comment type="subcellular location">
    <subcellularLocation>
        <location evidence="1">Cell membrane</location>
        <topology evidence="1">Multi-pass membrane protein</topology>
    </subcellularLocation>
</comment>
<evidence type="ECO:0000313" key="9">
    <source>
        <dbReference type="EMBL" id="KTR26399.1"/>
    </source>
</evidence>
<reference evidence="8 11" key="1">
    <citation type="journal article" date="2015" name="Int. J. Syst. Evol. Microbiol.">
        <title>Exiguobacterium enclense sp. nov., isolated from sediment.</title>
        <authorList>
            <person name="Dastager S.G."/>
            <person name="Mawlankar R."/>
            <person name="Sonalkar V.V."/>
            <person name="Thorat M.N."/>
            <person name="Mual P."/>
            <person name="Verma A."/>
            <person name="Krishnamurthi S."/>
            <person name="Tang S.K."/>
            <person name="Li W.J."/>
        </authorList>
    </citation>
    <scope>NUCLEOTIDE SEQUENCE [LARGE SCALE GENOMIC DNA]</scope>
    <source>
        <strain evidence="8 11">NIO-1109</strain>
    </source>
</reference>
<evidence type="ECO:0000313" key="10">
    <source>
        <dbReference type="EMBL" id="MEI4461457.1"/>
    </source>
</evidence>
<dbReference type="GO" id="GO:0009319">
    <property type="term" value="C:cytochrome o ubiquinol oxidase complex"/>
    <property type="evidence" value="ECO:0007669"/>
    <property type="project" value="TreeGrafter"/>
</dbReference>
<dbReference type="OrthoDB" id="2989516at2"/>
<feature type="transmembrane region" description="Helical" evidence="7">
    <location>
        <begin position="27"/>
        <end position="48"/>
    </location>
</feature>
<evidence type="ECO:0000256" key="1">
    <source>
        <dbReference type="ARBA" id="ARBA00004651"/>
    </source>
</evidence>
<dbReference type="InterPro" id="IPR005171">
    <property type="entry name" value="Cyt_c_oxidase_su4_prok"/>
</dbReference>
<dbReference type="EMBL" id="LNQL01000001">
    <property type="protein sequence ID" value="KSU50536.1"/>
    <property type="molecule type" value="Genomic_DNA"/>
</dbReference>
<dbReference type="RefSeq" id="WP_023468826.1">
    <property type="nucleotide sequence ID" value="NZ_FMYN01000001.1"/>
</dbReference>
<dbReference type="InterPro" id="IPR050968">
    <property type="entry name" value="Cytochrome_c_oxidase_bac_sub4"/>
</dbReference>
<dbReference type="AlphaFoldDB" id="A0A0V8GJS1"/>
<keyword evidence="13" id="KW-1185">Reference proteome</keyword>
<evidence type="ECO:0000256" key="4">
    <source>
        <dbReference type="ARBA" id="ARBA00022692"/>
    </source>
</evidence>
<evidence type="ECO:0000256" key="7">
    <source>
        <dbReference type="SAM" id="Phobius"/>
    </source>
</evidence>
<comment type="caution">
    <text evidence="8">The sequence shown here is derived from an EMBL/GenBank/DDBJ whole genome shotgun (WGS) entry which is preliminary data.</text>
</comment>
<dbReference type="Pfam" id="PF03626">
    <property type="entry name" value="COX4_pro"/>
    <property type="match status" value="1"/>
</dbReference>
<dbReference type="EMBL" id="JBAWKY010000001">
    <property type="protein sequence ID" value="MEI4461457.1"/>
    <property type="molecule type" value="Genomic_DNA"/>
</dbReference>
<dbReference type="GO" id="GO:0019646">
    <property type="term" value="P:aerobic electron transport chain"/>
    <property type="evidence" value="ECO:0007669"/>
    <property type="project" value="TreeGrafter"/>
</dbReference>
<reference evidence="9 12" key="2">
    <citation type="journal article" date="2016" name="Front. Microbiol.">
        <title>Genomic Resource of Rice Seed Associated Bacteria.</title>
        <authorList>
            <person name="Midha S."/>
            <person name="Bansal K."/>
            <person name="Sharma S."/>
            <person name="Kumar N."/>
            <person name="Patil P.P."/>
            <person name="Chaudhry V."/>
            <person name="Patil P.B."/>
        </authorList>
    </citation>
    <scope>NUCLEOTIDE SEQUENCE [LARGE SCALE GENOMIC DNA]</scope>
    <source>
        <strain evidence="9 12">RSA11</strain>
    </source>
</reference>